<accession>A0A5S3PLG8</accession>
<evidence type="ECO:0000313" key="3">
    <source>
        <dbReference type="EMBL" id="TMM55171.1"/>
    </source>
</evidence>
<dbReference type="AlphaFoldDB" id="A0A5S3PLG8"/>
<protein>
    <submittedName>
        <fullName evidence="3">Folate-binding protein YgfZ</fullName>
    </submittedName>
</protein>
<dbReference type="InterPro" id="IPR057460">
    <property type="entry name" value="CAF17_C"/>
</dbReference>
<dbReference type="RefSeq" id="WP_138661341.1">
    <property type="nucleotide sequence ID" value="NZ_VANS01000001.1"/>
</dbReference>
<dbReference type="NCBIfam" id="TIGR03317">
    <property type="entry name" value="ygfZ_signature"/>
    <property type="match status" value="1"/>
</dbReference>
<dbReference type="Proteomes" id="UP000309550">
    <property type="component" value="Unassembled WGS sequence"/>
</dbReference>
<sequence length="250" mass="27363">MTKRRILRLTGADTTDFLQGLITNDIRRLDQGLVYAAMLTPQGKYLADFFLLRDANGVLLDVAEDQADMLVQRLSMYKLRADVAIGGTDLHLHRGLGDTPADGHADPRHPAMGWRAYRDTAPAADSIDWTARRVEYLIPQAGAELTPDSFILEMGFERLGGVDFRKGCYVGQEVTARMKHKTELRKGLAQVRVEGPAEPGADILAEGKPAGTLLSRSGDRALAYLRFDRASGPMRAGDATVIWDPAEANG</sequence>
<dbReference type="Gene3D" id="3.30.1360.120">
    <property type="entry name" value="Probable tRNA modification gtpase trme, domain 1"/>
    <property type="match status" value="2"/>
</dbReference>
<dbReference type="Pfam" id="PF25455">
    <property type="entry name" value="Beta-barrel_CAF17_C"/>
    <property type="match status" value="1"/>
</dbReference>
<evidence type="ECO:0000313" key="4">
    <source>
        <dbReference type="Proteomes" id="UP000309550"/>
    </source>
</evidence>
<dbReference type="SUPFAM" id="SSF103025">
    <property type="entry name" value="Folate-binding domain"/>
    <property type="match status" value="1"/>
</dbReference>
<dbReference type="PANTHER" id="PTHR22602:SF0">
    <property type="entry name" value="TRANSFERASE CAF17, MITOCHONDRIAL-RELATED"/>
    <property type="match status" value="1"/>
</dbReference>
<evidence type="ECO:0000259" key="2">
    <source>
        <dbReference type="Pfam" id="PF25455"/>
    </source>
</evidence>
<proteinExistence type="predicted"/>
<dbReference type="OrthoDB" id="9796287at2"/>
<name>A0A5S3PLG8_9RHOB</name>
<dbReference type="GO" id="GO:0016226">
    <property type="term" value="P:iron-sulfur cluster assembly"/>
    <property type="evidence" value="ECO:0007669"/>
    <property type="project" value="TreeGrafter"/>
</dbReference>
<dbReference type="InterPro" id="IPR027266">
    <property type="entry name" value="TrmE/GcvT-like"/>
</dbReference>
<keyword evidence="4" id="KW-1185">Reference proteome</keyword>
<dbReference type="InterPro" id="IPR045179">
    <property type="entry name" value="YgfZ/GcvT"/>
</dbReference>
<evidence type="ECO:0000256" key="1">
    <source>
        <dbReference type="ARBA" id="ARBA00022946"/>
    </source>
</evidence>
<dbReference type="InterPro" id="IPR017703">
    <property type="entry name" value="YgfZ/GCV_T_CS"/>
</dbReference>
<reference evidence="3 4" key="1">
    <citation type="submission" date="2019-05" db="EMBL/GenBank/DDBJ databases">
        <title>Sulfitobacter sabulilitoris sp. nov., isolated from a marine sand.</title>
        <authorList>
            <person name="Yoon J.-H."/>
        </authorList>
    </citation>
    <scope>NUCLEOTIDE SEQUENCE [LARGE SCALE GENOMIC DNA]</scope>
    <source>
        <strain evidence="3 4">HSMS-29</strain>
    </source>
</reference>
<feature type="domain" description="CAF17 C-terminal" evidence="2">
    <location>
        <begin position="185"/>
        <end position="243"/>
    </location>
</feature>
<comment type="caution">
    <text evidence="3">The sequence shown here is derived from an EMBL/GenBank/DDBJ whole genome shotgun (WGS) entry which is preliminary data.</text>
</comment>
<organism evidence="3 4">
    <name type="scientific">Sulfitobacter sabulilitoris</name>
    <dbReference type="NCBI Taxonomy" id="2562655"/>
    <lineage>
        <taxon>Bacteria</taxon>
        <taxon>Pseudomonadati</taxon>
        <taxon>Pseudomonadota</taxon>
        <taxon>Alphaproteobacteria</taxon>
        <taxon>Rhodobacterales</taxon>
        <taxon>Roseobacteraceae</taxon>
        <taxon>Sulfitobacter</taxon>
    </lineage>
</organism>
<gene>
    <name evidence="3" type="ORF">FDT80_06300</name>
</gene>
<dbReference type="PANTHER" id="PTHR22602">
    <property type="entry name" value="TRANSFERASE CAF17, MITOCHONDRIAL-RELATED"/>
    <property type="match status" value="1"/>
</dbReference>
<dbReference type="EMBL" id="VANS01000001">
    <property type="protein sequence ID" value="TMM55171.1"/>
    <property type="molecule type" value="Genomic_DNA"/>
</dbReference>
<keyword evidence="1" id="KW-0809">Transit peptide</keyword>